<evidence type="ECO:0000313" key="2">
    <source>
        <dbReference type="EMBL" id="TGO87879.1"/>
    </source>
</evidence>
<reference evidence="2 3" key="1">
    <citation type="submission" date="2017-12" db="EMBL/GenBank/DDBJ databases">
        <title>Comparative genomics of Botrytis spp.</title>
        <authorList>
            <person name="Valero-Jimenez C.A."/>
            <person name="Tapia P."/>
            <person name="Veloso J."/>
            <person name="Silva-Moreno E."/>
            <person name="Staats M."/>
            <person name="Valdes J.H."/>
            <person name="Van Kan J.A.L."/>
        </authorList>
    </citation>
    <scope>NUCLEOTIDE SEQUENCE [LARGE SCALE GENOMIC DNA]</scope>
    <source>
        <strain evidence="2 3">MUCL3349</strain>
    </source>
</reference>
<feature type="compositionally biased region" description="Polar residues" evidence="1">
    <location>
        <begin position="156"/>
        <end position="170"/>
    </location>
</feature>
<dbReference type="EMBL" id="PQXO01000198">
    <property type="protein sequence ID" value="TGO87879.1"/>
    <property type="molecule type" value="Genomic_DNA"/>
</dbReference>
<feature type="compositionally biased region" description="Polar residues" evidence="1">
    <location>
        <begin position="75"/>
        <end position="88"/>
    </location>
</feature>
<dbReference type="Proteomes" id="UP000297280">
    <property type="component" value="Unassembled WGS sequence"/>
</dbReference>
<comment type="caution">
    <text evidence="2">The sequence shown here is derived from an EMBL/GenBank/DDBJ whole genome shotgun (WGS) entry which is preliminary data.</text>
</comment>
<proteinExistence type="predicted"/>
<evidence type="ECO:0000256" key="1">
    <source>
        <dbReference type="SAM" id="MobiDB-lite"/>
    </source>
</evidence>
<keyword evidence="3" id="KW-1185">Reference proteome</keyword>
<name>A0A4Z1KTP4_9HELO</name>
<feature type="compositionally biased region" description="Basic and acidic residues" evidence="1">
    <location>
        <begin position="89"/>
        <end position="105"/>
    </location>
</feature>
<organism evidence="2 3">
    <name type="scientific">Botrytis porri</name>
    <dbReference type="NCBI Taxonomy" id="87229"/>
    <lineage>
        <taxon>Eukaryota</taxon>
        <taxon>Fungi</taxon>
        <taxon>Dikarya</taxon>
        <taxon>Ascomycota</taxon>
        <taxon>Pezizomycotina</taxon>
        <taxon>Leotiomycetes</taxon>
        <taxon>Helotiales</taxon>
        <taxon>Sclerotiniaceae</taxon>
        <taxon>Botrytis</taxon>
    </lineage>
</organism>
<evidence type="ECO:0000313" key="3">
    <source>
        <dbReference type="Proteomes" id="UP000297280"/>
    </source>
</evidence>
<dbReference type="OrthoDB" id="3517075at2759"/>
<accession>A0A4Z1KTP4</accession>
<feature type="region of interest" description="Disordered" evidence="1">
    <location>
        <begin position="73"/>
        <end position="192"/>
    </location>
</feature>
<dbReference type="AlphaFoldDB" id="A0A4Z1KTP4"/>
<feature type="compositionally biased region" description="Basic and acidic residues" evidence="1">
    <location>
        <begin position="121"/>
        <end position="140"/>
    </location>
</feature>
<feature type="compositionally biased region" description="Basic residues" evidence="1">
    <location>
        <begin position="171"/>
        <end position="183"/>
    </location>
</feature>
<sequence>MSNTPNSIFSGRCQIGIFQYRCLHNGQENSARCRNHFDNQPCIPEVVYTDEVKDRDCAECVMRSSGYASDEIYMNTPTNSATGTPSSGSDDKRIFKRHSLFDKSRSGIKRRSTPSGTGGDKLARSKDVKFQQARNDEMRYRRAISKSRSEGGSRAPANTPTNPSMKNSSRIAKKIPKKSRMSAKAHLQSKMEAEIIDDEMDVDMEMEGYGDKNDVADLSHKLRSLSCD</sequence>
<protein>
    <submittedName>
        <fullName evidence="2">Uncharacterized protein</fullName>
    </submittedName>
</protein>
<gene>
    <name evidence="2" type="ORF">BPOR_0198g00150</name>
</gene>